<feature type="coiled-coil region" evidence="1">
    <location>
        <begin position="207"/>
        <end position="241"/>
    </location>
</feature>
<dbReference type="EMBL" id="MT777452">
    <property type="protein sequence ID" value="QOC56866.1"/>
    <property type="molecule type" value="Genomic_DNA"/>
</dbReference>
<reference evidence="2 3" key="1">
    <citation type="submission" date="2020-07" db="EMBL/GenBank/DDBJ databases">
        <authorList>
            <person name="Greguske E."/>
        </authorList>
    </citation>
    <scope>NUCLEOTIDE SEQUENCE [LARGE SCALE GENOMIC DNA]</scope>
</reference>
<dbReference type="GeneID" id="65132110"/>
<name>A0A7L7SKS1_9CAUD</name>
<proteinExistence type="predicted"/>
<organism evidence="2 3">
    <name type="scientific">Bacillus phage Baseball_field</name>
    <dbReference type="NCBI Taxonomy" id="2756144"/>
    <lineage>
        <taxon>Viruses</taxon>
        <taxon>Duplodnaviria</taxon>
        <taxon>Heunggongvirae</taxon>
        <taxon>Uroviricota</taxon>
        <taxon>Caudoviricetes</taxon>
        <taxon>Salasmaviridae</taxon>
        <taxon>Northropvirinae</taxon>
        <taxon>Claudivirus</taxon>
        <taxon>Claudivirus baseballfield</taxon>
    </lineage>
</organism>
<feature type="coiled-coil region" evidence="1">
    <location>
        <begin position="30"/>
        <end position="130"/>
    </location>
</feature>
<keyword evidence="1" id="KW-0175">Coiled coil</keyword>
<evidence type="ECO:0000313" key="3">
    <source>
        <dbReference type="Proteomes" id="UP000516716"/>
    </source>
</evidence>
<dbReference type="KEGG" id="vg:65132110"/>
<protein>
    <submittedName>
        <fullName evidence="2">Uncharacterized protein</fullName>
    </submittedName>
</protein>
<dbReference type="Proteomes" id="UP000516716">
    <property type="component" value="Segment"/>
</dbReference>
<sequence length="253" mass="30597">MIEYCAGIVKLYNVETPNNKKGSWVNEEDYLRVVEENNKLKENIEKWEEISLKTKQFFTEDVIKLENKIDHYKDYISCLEKEKEKKEKDEEIINMKNNYNILDEEFEKELKEKDEEIERLKKDLKEMTKHKDKTFMKVLELETELFSIKGEETWTLKYIYDVDGVVKEYEQNGMFREDAEELIGMDSDNWNHWSLTKEERPDKDKIIEGLLIRCESNEELIKELESRNENLANELYKLKNDQRLKIKPCDRRA</sequence>
<evidence type="ECO:0000256" key="1">
    <source>
        <dbReference type="SAM" id="Coils"/>
    </source>
</evidence>
<keyword evidence="3" id="KW-1185">Reference proteome</keyword>
<evidence type="ECO:0000313" key="2">
    <source>
        <dbReference type="EMBL" id="QOC56866.1"/>
    </source>
</evidence>
<accession>A0A7L7SKS1</accession>
<dbReference type="RefSeq" id="YP_010113578.1">
    <property type="nucleotide sequence ID" value="NC_055905.1"/>
</dbReference>